<dbReference type="Pfam" id="PF21117">
    <property type="entry name" value="MRB1590_C"/>
    <property type="match status" value="1"/>
</dbReference>
<dbReference type="Pfam" id="PF20446">
    <property type="entry name" value="ABC_N"/>
    <property type="match status" value="1"/>
</dbReference>
<evidence type="ECO:0000259" key="1">
    <source>
        <dbReference type="Pfam" id="PF09818"/>
    </source>
</evidence>
<evidence type="ECO:0000313" key="4">
    <source>
        <dbReference type="EMBL" id="MFD0959917.1"/>
    </source>
</evidence>
<sequence length="564" mass="61422">MDKLTQMLHRINGRGYKAYKDIAGTYKGPDYTLHIDYVQGDPFASPSRIRVAFKGEAEAGWLTTPWRRIAAEDFFARSVAEGIRRASVRVRGNGKSGLIAVDAPGQEVLQRTAVVVTKEGIEVRLSVGLPAAGRSVLGHEAAKLLCEHAPGIVLKALRSYDRGRMQAHLELADQQQAIRSFLREQGYVAFVANGAVLPRESGVSNRPLQGRDVIPFTSPPSLEVQIPLPHREPIRGMAVRQGVTLIVGGGYHGKSTLLKAIERGVYNHVPGDGREYVIADVNACKIRAEDGRSIRKVDISPFIRNLPHGKDTVRFTSEDASGSTSQAANIMEALEAGAKALLIDEDTSATNFMIRDARMQRLVAKRKEPITPFVDKVRQLYEEHGVSTVLVLGGSGDYFHIADTVIMMDEYKPSNVTEEARAIAAEVDTQREAEGGASFGSVTSRVILPGSFDATRGRREKVDAKGVDRILYGTSEIDLTAVEQLVDSSQTRAIACMLNYAAGRYAGGNISIPSMMDKLYTLIEEKGLDAVSPHYGQHPGDLALPRGQELASALNRLRTLLVKG</sequence>
<dbReference type="PANTHER" id="PTHR38149">
    <property type="entry name" value="ATPASE"/>
    <property type="match status" value="1"/>
</dbReference>
<dbReference type="RefSeq" id="WP_377564208.1">
    <property type="nucleotide sequence ID" value="NZ_JBHTJZ010000011.1"/>
</dbReference>
<evidence type="ECO:0000313" key="5">
    <source>
        <dbReference type="Proteomes" id="UP001596989"/>
    </source>
</evidence>
<protein>
    <submittedName>
        <fullName evidence="4">ABC-ATPase domain-containing protein</fullName>
    </submittedName>
</protein>
<dbReference type="InterPro" id="IPR027417">
    <property type="entry name" value="P-loop_NTPase"/>
</dbReference>
<dbReference type="InterPro" id="IPR019195">
    <property type="entry name" value="ABC_ATPase_put"/>
</dbReference>
<comment type="caution">
    <text evidence="4">The sequence shown here is derived from an EMBL/GenBank/DDBJ whole genome shotgun (WGS) entry which is preliminary data.</text>
</comment>
<feature type="domain" description="ATPase of the ABC class C-terminal" evidence="1">
    <location>
        <begin position="164"/>
        <end position="444"/>
    </location>
</feature>
<name>A0ABW3HR62_9BACL</name>
<dbReference type="Pfam" id="PF09818">
    <property type="entry name" value="ABC_ATPase"/>
    <property type="match status" value="1"/>
</dbReference>
<dbReference type="InterPro" id="IPR049069">
    <property type="entry name" value="MRB1590-like_C"/>
</dbReference>
<dbReference type="SUPFAM" id="SSF52540">
    <property type="entry name" value="P-loop containing nucleoside triphosphate hydrolases"/>
    <property type="match status" value="1"/>
</dbReference>
<proteinExistence type="predicted"/>
<dbReference type="Proteomes" id="UP001596989">
    <property type="component" value="Unassembled WGS sequence"/>
</dbReference>
<evidence type="ECO:0000259" key="2">
    <source>
        <dbReference type="Pfam" id="PF20446"/>
    </source>
</evidence>
<evidence type="ECO:0000259" key="3">
    <source>
        <dbReference type="Pfam" id="PF21117"/>
    </source>
</evidence>
<dbReference type="EMBL" id="JBHTJZ010000011">
    <property type="protein sequence ID" value="MFD0959917.1"/>
    <property type="molecule type" value="Genomic_DNA"/>
</dbReference>
<dbReference type="InterPro" id="IPR046833">
    <property type="entry name" value="ABC_N"/>
</dbReference>
<feature type="domain" description="ATPase of the ABC class N-terminal" evidence="2">
    <location>
        <begin position="1"/>
        <end position="157"/>
    </location>
</feature>
<feature type="domain" description="MRB1590-like C-terminal" evidence="3">
    <location>
        <begin position="461"/>
        <end position="562"/>
    </location>
</feature>
<dbReference type="PANTHER" id="PTHR38149:SF1">
    <property type="entry name" value="ATPASE"/>
    <property type="match status" value="1"/>
</dbReference>
<reference evidence="5" key="1">
    <citation type="journal article" date="2019" name="Int. J. Syst. Evol. Microbiol.">
        <title>The Global Catalogue of Microorganisms (GCM) 10K type strain sequencing project: providing services to taxonomists for standard genome sequencing and annotation.</title>
        <authorList>
            <consortium name="The Broad Institute Genomics Platform"/>
            <consortium name="The Broad Institute Genome Sequencing Center for Infectious Disease"/>
            <person name="Wu L."/>
            <person name="Ma J."/>
        </authorList>
    </citation>
    <scope>NUCLEOTIDE SEQUENCE [LARGE SCALE GENOMIC DNA]</scope>
    <source>
        <strain evidence="5">CCUG 59129</strain>
    </source>
</reference>
<dbReference type="InterPro" id="IPR046834">
    <property type="entry name" value="ABC_ATPase_C"/>
</dbReference>
<accession>A0ABW3HR62</accession>
<gene>
    <name evidence="4" type="ORF">ACFQ2I_10985</name>
</gene>
<organism evidence="4 5">
    <name type="scientific">Paenibacillus chungangensis</name>
    <dbReference type="NCBI Taxonomy" id="696535"/>
    <lineage>
        <taxon>Bacteria</taxon>
        <taxon>Bacillati</taxon>
        <taxon>Bacillota</taxon>
        <taxon>Bacilli</taxon>
        <taxon>Bacillales</taxon>
        <taxon>Paenibacillaceae</taxon>
        <taxon>Paenibacillus</taxon>
    </lineage>
</organism>
<keyword evidence="5" id="KW-1185">Reference proteome</keyword>